<evidence type="ECO:0000313" key="3">
    <source>
        <dbReference type="EMBL" id="CAF4779070.1"/>
    </source>
</evidence>
<dbReference type="Proteomes" id="UP000663838">
    <property type="component" value="Unassembled WGS sequence"/>
</dbReference>
<proteinExistence type="predicted"/>
<keyword evidence="1" id="KW-0812">Transmembrane</keyword>
<dbReference type="SUPFAM" id="SSF52540">
    <property type="entry name" value="P-loop containing nucleoside triphosphate hydrolases"/>
    <property type="match status" value="1"/>
</dbReference>
<keyword evidence="1" id="KW-0472">Membrane</keyword>
<gene>
    <name evidence="3" type="ORF">TOA249_LOCUS22042</name>
</gene>
<evidence type="ECO:0000259" key="2">
    <source>
        <dbReference type="Pfam" id="PF00270"/>
    </source>
</evidence>
<dbReference type="InterPro" id="IPR011545">
    <property type="entry name" value="DEAD/DEAH_box_helicase_dom"/>
</dbReference>
<dbReference type="PANTHER" id="PTHR47958">
    <property type="entry name" value="ATP-DEPENDENT RNA HELICASE DBP3"/>
    <property type="match status" value="1"/>
</dbReference>
<sequence>MNYLINNIVVSWCNPSMKNDYEQKNNFKLTILNLIYEFIHAFHNYPEIMKEIAKQNLLNQHQYNVKHGLLLYVVIILLVLHSTVIYGSSRKNQIFQCETGVEIIIATPGRLNDLVMSNVIDIRSVTFFVLDEADRVVTACSRNGSLL</sequence>
<dbReference type="EMBL" id="CAJOBS010001964">
    <property type="protein sequence ID" value="CAF4779070.1"/>
    <property type="molecule type" value="Genomic_DNA"/>
</dbReference>
<evidence type="ECO:0000313" key="4">
    <source>
        <dbReference type="Proteomes" id="UP000663838"/>
    </source>
</evidence>
<organism evidence="3 4">
    <name type="scientific">Rotaria socialis</name>
    <dbReference type="NCBI Taxonomy" id="392032"/>
    <lineage>
        <taxon>Eukaryota</taxon>
        <taxon>Metazoa</taxon>
        <taxon>Spiralia</taxon>
        <taxon>Gnathifera</taxon>
        <taxon>Rotifera</taxon>
        <taxon>Eurotatoria</taxon>
        <taxon>Bdelloidea</taxon>
        <taxon>Philodinida</taxon>
        <taxon>Philodinidae</taxon>
        <taxon>Rotaria</taxon>
    </lineage>
</organism>
<reference evidence="3" key="1">
    <citation type="submission" date="2021-02" db="EMBL/GenBank/DDBJ databases">
        <authorList>
            <person name="Nowell W R."/>
        </authorList>
    </citation>
    <scope>NUCLEOTIDE SEQUENCE</scope>
</reference>
<dbReference type="AlphaFoldDB" id="A0A821N6E7"/>
<name>A0A821N6E7_9BILA</name>
<feature type="transmembrane region" description="Helical" evidence="1">
    <location>
        <begin position="69"/>
        <end position="86"/>
    </location>
</feature>
<accession>A0A821N6E7</accession>
<dbReference type="InterPro" id="IPR027417">
    <property type="entry name" value="P-loop_NTPase"/>
</dbReference>
<keyword evidence="1" id="KW-1133">Transmembrane helix</keyword>
<dbReference type="GO" id="GO:0005524">
    <property type="term" value="F:ATP binding"/>
    <property type="evidence" value="ECO:0007669"/>
    <property type="project" value="InterPro"/>
</dbReference>
<protein>
    <recommendedName>
        <fullName evidence="2">DEAD/DEAH-box helicase domain-containing protein</fullName>
    </recommendedName>
</protein>
<dbReference type="Gene3D" id="3.40.50.300">
    <property type="entry name" value="P-loop containing nucleotide triphosphate hydrolases"/>
    <property type="match status" value="1"/>
</dbReference>
<dbReference type="Pfam" id="PF00270">
    <property type="entry name" value="DEAD"/>
    <property type="match status" value="1"/>
</dbReference>
<feature type="domain" description="DEAD/DEAH-box helicase" evidence="2">
    <location>
        <begin position="83"/>
        <end position="138"/>
    </location>
</feature>
<dbReference type="PROSITE" id="PS00039">
    <property type="entry name" value="DEAD_ATP_HELICASE"/>
    <property type="match status" value="1"/>
</dbReference>
<dbReference type="InterPro" id="IPR000629">
    <property type="entry name" value="RNA-helicase_DEAD-box_CS"/>
</dbReference>
<comment type="caution">
    <text evidence="3">The sequence shown here is derived from an EMBL/GenBank/DDBJ whole genome shotgun (WGS) entry which is preliminary data.</text>
</comment>
<evidence type="ECO:0000256" key="1">
    <source>
        <dbReference type="SAM" id="Phobius"/>
    </source>
</evidence>
<dbReference type="GO" id="GO:0003676">
    <property type="term" value="F:nucleic acid binding"/>
    <property type="evidence" value="ECO:0007669"/>
    <property type="project" value="InterPro"/>
</dbReference>